<dbReference type="RefSeq" id="WP_209991468.1">
    <property type="nucleotide sequence ID" value="NZ_JBHSVQ010000001.1"/>
</dbReference>
<dbReference type="Pfam" id="PF24693">
    <property type="entry name" value="DUF7660"/>
    <property type="match status" value="1"/>
</dbReference>
<reference evidence="3" key="1">
    <citation type="journal article" date="2019" name="Int. J. Syst. Evol. Microbiol.">
        <title>The Global Catalogue of Microorganisms (GCM) 10K type strain sequencing project: providing services to taxonomists for standard genome sequencing and annotation.</title>
        <authorList>
            <consortium name="The Broad Institute Genomics Platform"/>
            <consortium name="The Broad Institute Genome Sequencing Center for Infectious Disease"/>
            <person name="Wu L."/>
            <person name="Ma J."/>
        </authorList>
    </citation>
    <scope>NUCLEOTIDE SEQUENCE [LARGE SCALE GENOMIC DNA]</scope>
    <source>
        <strain evidence="3">CCM 8725</strain>
    </source>
</reference>
<sequence length="84" mass="9678">MELHEALKKVRSREDFTAFLGLLAKDYSANPGEWENGSVELYLEGVQSWVEDMDGYYENLKRPAPQNIDWSFIAGILYAGKIYE</sequence>
<evidence type="ECO:0000313" key="2">
    <source>
        <dbReference type="EMBL" id="MFD2409381.1"/>
    </source>
</evidence>
<evidence type="ECO:0000259" key="1">
    <source>
        <dbReference type="Pfam" id="PF24693"/>
    </source>
</evidence>
<name>A0ABW5F358_9BACL</name>
<dbReference type="InterPro" id="IPR056077">
    <property type="entry name" value="DUF7660"/>
</dbReference>
<gene>
    <name evidence="2" type="ORF">ACFSX3_05850</name>
</gene>
<evidence type="ECO:0000313" key="3">
    <source>
        <dbReference type="Proteomes" id="UP001597448"/>
    </source>
</evidence>
<organism evidence="2 3">
    <name type="scientific">Paenibacillus rhizoplanae</name>
    <dbReference type="NCBI Taxonomy" id="1917181"/>
    <lineage>
        <taxon>Bacteria</taxon>
        <taxon>Bacillati</taxon>
        <taxon>Bacillota</taxon>
        <taxon>Bacilli</taxon>
        <taxon>Bacillales</taxon>
        <taxon>Paenibacillaceae</taxon>
        <taxon>Paenibacillus</taxon>
    </lineage>
</organism>
<accession>A0ABW5F358</accession>
<keyword evidence="3" id="KW-1185">Reference proteome</keyword>
<comment type="caution">
    <text evidence="2">The sequence shown here is derived from an EMBL/GenBank/DDBJ whole genome shotgun (WGS) entry which is preliminary data.</text>
</comment>
<dbReference type="Proteomes" id="UP001597448">
    <property type="component" value="Unassembled WGS sequence"/>
</dbReference>
<feature type="domain" description="DUF7660" evidence="1">
    <location>
        <begin position="12"/>
        <end position="84"/>
    </location>
</feature>
<dbReference type="EMBL" id="JBHUKY010000014">
    <property type="protein sequence ID" value="MFD2409381.1"/>
    <property type="molecule type" value="Genomic_DNA"/>
</dbReference>
<protein>
    <recommendedName>
        <fullName evidence="1">DUF7660 domain-containing protein</fullName>
    </recommendedName>
</protein>
<proteinExistence type="predicted"/>